<evidence type="ECO:0008006" key="3">
    <source>
        <dbReference type="Google" id="ProtNLM"/>
    </source>
</evidence>
<dbReference type="OrthoDB" id="9095800at2"/>
<dbReference type="EMBL" id="FCON02000174">
    <property type="protein sequence ID" value="SAL84981.1"/>
    <property type="molecule type" value="Genomic_DNA"/>
</dbReference>
<gene>
    <name evidence="1" type="ORF">AWB68_07517</name>
</gene>
<protein>
    <recommendedName>
        <fullName evidence="3">DUF4279 domain-containing protein</fullName>
    </recommendedName>
</protein>
<proteinExistence type="predicted"/>
<reference evidence="1" key="1">
    <citation type="submission" date="2016-01" db="EMBL/GenBank/DDBJ databases">
        <authorList>
            <person name="Peeters C."/>
        </authorList>
    </citation>
    <scope>NUCLEOTIDE SEQUENCE [LARGE SCALE GENOMIC DNA]</scope>
    <source>
        <strain evidence="1">LMG 22940</strain>
    </source>
</reference>
<dbReference type="RefSeq" id="WP_087649337.1">
    <property type="nucleotide sequence ID" value="NZ_FCON02000174.1"/>
</dbReference>
<accession>A0A158KX51</accession>
<evidence type="ECO:0000313" key="2">
    <source>
        <dbReference type="Proteomes" id="UP000054770"/>
    </source>
</evidence>
<keyword evidence="2" id="KW-1185">Reference proteome</keyword>
<dbReference type="Pfam" id="PF14106">
    <property type="entry name" value="DUF4279"/>
    <property type="match status" value="1"/>
</dbReference>
<comment type="caution">
    <text evidence="1">The sequence shown here is derived from an EMBL/GenBank/DDBJ whole genome shotgun (WGS) entry which is preliminary data.</text>
</comment>
<dbReference type="AlphaFoldDB" id="A0A158KX51"/>
<sequence length="137" mass="15235">MTNNALAHASLTITGEQVSPDFWTSYFDVEPDIALVKGAPIKGPSGKGFVQRRLGVWGVDSESAIHSDLLEPHLRFLIKRLGLPRPGLRALVEQTGAKIRFFCFWVNQTGDRIPDVPDDIRVMMESLGGVIEIDEYK</sequence>
<name>A0A158KX51_9BURK</name>
<dbReference type="InterPro" id="IPR025459">
    <property type="entry name" value="DUF4279"/>
</dbReference>
<evidence type="ECO:0000313" key="1">
    <source>
        <dbReference type="EMBL" id="SAL84981.1"/>
    </source>
</evidence>
<dbReference type="Proteomes" id="UP000054770">
    <property type="component" value="Unassembled WGS sequence"/>
</dbReference>
<organism evidence="1 2">
    <name type="scientific">Caballeronia choica</name>
    <dbReference type="NCBI Taxonomy" id="326476"/>
    <lineage>
        <taxon>Bacteria</taxon>
        <taxon>Pseudomonadati</taxon>
        <taxon>Pseudomonadota</taxon>
        <taxon>Betaproteobacteria</taxon>
        <taxon>Burkholderiales</taxon>
        <taxon>Burkholderiaceae</taxon>
        <taxon>Caballeronia</taxon>
    </lineage>
</organism>